<dbReference type="PANTHER" id="PTHR21368">
    <property type="entry name" value="50S RIBOSOMAL PROTEIN L9"/>
    <property type="match status" value="1"/>
</dbReference>
<dbReference type="HAMAP" id="MF_00503">
    <property type="entry name" value="Ribosomal_bL9"/>
    <property type="match status" value="1"/>
</dbReference>
<evidence type="ECO:0000259" key="9">
    <source>
        <dbReference type="PROSITE" id="PS00651"/>
    </source>
</evidence>
<dbReference type="EMBL" id="JBHTBR010000002">
    <property type="protein sequence ID" value="MFC7290184.1"/>
    <property type="molecule type" value="Genomic_DNA"/>
</dbReference>
<keyword evidence="3 7" id="KW-0694">RNA-binding</keyword>
<feature type="domain" description="Ribosomal protein L9" evidence="9">
    <location>
        <begin position="13"/>
        <end position="40"/>
    </location>
</feature>
<proteinExistence type="inferred from homology"/>
<evidence type="ECO:0000256" key="2">
    <source>
        <dbReference type="ARBA" id="ARBA00022730"/>
    </source>
</evidence>
<dbReference type="SUPFAM" id="SSF55653">
    <property type="entry name" value="Ribosomal protein L9 C-domain"/>
    <property type="match status" value="1"/>
</dbReference>
<dbReference type="InterPro" id="IPR020069">
    <property type="entry name" value="Ribosomal_bL9_C"/>
</dbReference>
<dbReference type="InterPro" id="IPR020070">
    <property type="entry name" value="Ribosomal_bL9_N"/>
</dbReference>
<comment type="function">
    <text evidence="7">Binds to the 23S rRNA.</text>
</comment>
<dbReference type="Pfam" id="PF03948">
    <property type="entry name" value="Ribosomal_L9_C"/>
    <property type="match status" value="1"/>
</dbReference>
<evidence type="ECO:0000313" key="11">
    <source>
        <dbReference type="Proteomes" id="UP001596492"/>
    </source>
</evidence>
<dbReference type="InterPro" id="IPR020594">
    <property type="entry name" value="Ribosomal_bL9_bac/chp"/>
</dbReference>
<dbReference type="InterPro" id="IPR009027">
    <property type="entry name" value="Ribosomal_bL9/RNase_H1_N"/>
</dbReference>
<evidence type="ECO:0000256" key="1">
    <source>
        <dbReference type="ARBA" id="ARBA00010605"/>
    </source>
</evidence>
<evidence type="ECO:0000313" key="10">
    <source>
        <dbReference type="EMBL" id="MFC7290184.1"/>
    </source>
</evidence>
<dbReference type="RefSeq" id="WP_382164861.1">
    <property type="nucleotide sequence ID" value="NZ_JBHTBR010000002.1"/>
</dbReference>
<keyword evidence="4 7" id="KW-0689">Ribosomal protein</keyword>
<dbReference type="Gene3D" id="3.10.430.100">
    <property type="entry name" value="Ribosomal protein L9, C-terminal domain"/>
    <property type="match status" value="1"/>
</dbReference>
<dbReference type="InterPro" id="IPR036791">
    <property type="entry name" value="Ribosomal_bL9_C_sf"/>
</dbReference>
<dbReference type="Pfam" id="PF01281">
    <property type="entry name" value="Ribosomal_L9_N"/>
    <property type="match status" value="1"/>
</dbReference>
<dbReference type="PROSITE" id="PS00651">
    <property type="entry name" value="RIBOSOMAL_L9"/>
    <property type="match status" value="1"/>
</dbReference>
<dbReference type="NCBIfam" id="TIGR00158">
    <property type="entry name" value="L9"/>
    <property type="match status" value="1"/>
</dbReference>
<keyword evidence="5 7" id="KW-0687">Ribonucleoprotein</keyword>
<dbReference type="InterPro" id="IPR000244">
    <property type="entry name" value="Ribosomal_bL9"/>
</dbReference>
<keyword evidence="2 7" id="KW-0699">rRNA-binding</keyword>
<evidence type="ECO:0000256" key="5">
    <source>
        <dbReference type="ARBA" id="ARBA00023274"/>
    </source>
</evidence>
<organism evidence="10 11">
    <name type="scientific">Hirschia litorea</name>
    <dbReference type="NCBI Taxonomy" id="1199156"/>
    <lineage>
        <taxon>Bacteria</taxon>
        <taxon>Pseudomonadati</taxon>
        <taxon>Pseudomonadota</taxon>
        <taxon>Alphaproteobacteria</taxon>
        <taxon>Hyphomonadales</taxon>
        <taxon>Hyphomonadaceae</taxon>
        <taxon>Hirschia</taxon>
    </lineage>
</organism>
<evidence type="ECO:0000256" key="3">
    <source>
        <dbReference type="ARBA" id="ARBA00022884"/>
    </source>
</evidence>
<dbReference type="InterPro" id="IPR036935">
    <property type="entry name" value="Ribosomal_bL9_N_sf"/>
</dbReference>
<keyword evidence="11" id="KW-1185">Reference proteome</keyword>
<dbReference type="SUPFAM" id="SSF55658">
    <property type="entry name" value="L9 N-domain-like"/>
    <property type="match status" value="1"/>
</dbReference>
<dbReference type="Proteomes" id="UP001596492">
    <property type="component" value="Unassembled WGS sequence"/>
</dbReference>
<dbReference type="Gene3D" id="3.40.5.10">
    <property type="entry name" value="Ribosomal protein L9, N-terminal domain"/>
    <property type="match status" value="1"/>
</dbReference>
<protein>
    <recommendedName>
        <fullName evidence="6 7">Large ribosomal subunit protein bL9</fullName>
    </recommendedName>
</protein>
<evidence type="ECO:0000256" key="8">
    <source>
        <dbReference type="SAM" id="MobiDB-lite"/>
    </source>
</evidence>
<evidence type="ECO:0000256" key="4">
    <source>
        <dbReference type="ARBA" id="ARBA00022980"/>
    </source>
</evidence>
<comment type="caution">
    <text evidence="10">The sequence shown here is derived from an EMBL/GenBank/DDBJ whole genome shotgun (WGS) entry which is preliminary data.</text>
</comment>
<dbReference type="GO" id="GO:0005840">
    <property type="term" value="C:ribosome"/>
    <property type="evidence" value="ECO:0007669"/>
    <property type="project" value="UniProtKB-KW"/>
</dbReference>
<comment type="similarity">
    <text evidence="1 7">Belongs to the bacterial ribosomal protein bL9 family.</text>
</comment>
<accession>A0ABW2IGQ5</accession>
<name>A0ABW2IGQ5_9PROT</name>
<evidence type="ECO:0000256" key="7">
    <source>
        <dbReference type="HAMAP-Rule" id="MF_00503"/>
    </source>
</evidence>
<feature type="region of interest" description="Disordered" evidence="8">
    <location>
        <begin position="168"/>
        <end position="197"/>
    </location>
</feature>
<sequence>MNIILLERIEKLGDIGDVVNVKNGFARNFLLPQNKALLANAANKARFEAEREHIEARNAAKREEARVAGENIDGASYTLIRQSSDTGFLYGSVSARDISEHAKTLGHDIARNQVDLNQPIKKIGLYEVKIRLHAEVVITISVNIARSEDEAERQVAGENVIEATLEASRAEADAQAQEMARASREAAAQRGDVDEEL</sequence>
<gene>
    <name evidence="7 10" type="primary">rplI</name>
    <name evidence="10" type="ORF">ACFQS8_01020</name>
</gene>
<reference evidence="11" key="1">
    <citation type="journal article" date="2019" name="Int. J. Syst. Evol. Microbiol.">
        <title>The Global Catalogue of Microorganisms (GCM) 10K type strain sequencing project: providing services to taxonomists for standard genome sequencing and annotation.</title>
        <authorList>
            <consortium name="The Broad Institute Genomics Platform"/>
            <consortium name="The Broad Institute Genome Sequencing Center for Infectious Disease"/>
            <person name="Wu L."/>
            <person name="Ma J."/>
        </authorList>
    </citation>
    <scope>NUCLEOTIDE SEQUENCE [LARGE SCALE GENOMIC DNA]</scope>
    <source>
        <strain evidence="11">CCUG 51308</strain>
    </source>
</reference>
<evidence type="ECO:0000256" key="6">
    <source>
        <dbReference type="ARBA" id="ARBA00035292"/>
    </source>
</evidence>